<protein>
    <recommendedName>
        <fullName evidence="1">Heterokaryon incompatibility domain-containing protein</fullName>
    </recommendedName>
</protein>
<dbReference type="InParanoid" id="W3X6P4"/>
<dbReference type="Pfam" id="PF06985">
    <property type="entry name" value="HET"/>
    <property type="match status" value="1"/>
</dbReference>
<sequence length="659" mass="74243">MGEDDTTSSLEWSSGAQYSHDKLEIPGEQIRLLEISPQQPHKPLELCLSIHSWANIPHYHAISYTWGDLEDPQTVLVNTRPMAVTKNCHYALTQIQLYHARLSGEASSYSPSGRFYLWIDSICIDQVNAEEKGHQVASMGRIYAKASKVLACIGPHLDDSHELAGILDFMKGSPEISSRYGQLIEHVIDFRPPGHTGSRVLVELIQHYVEGSKPLQSGFGICFRKAFLAFANRTYWTRLWIVQEVAATFGTGEKLEVLCGHDSFTRSEVYTLFHVAARLRLLRDSSSVNDGDLFLKFSKHCFRTVMEMDTASPMPPFMLFEKIDQTYKCSKPEDRVFGLLSLIKWPDGVQPIEPVYKPSAAIELAELFLSFSAHCSSANQVLKGLEICHDDLQMAKLVTARSVESKVEEDQHGRLASQNFRIYDTQFRIISRNSANKLTALLDPERRNDRETTLREAEMTSQIVSNKYWPQPLFCHSNIGALLCSEAREYDWIVKTGFGKGLLVIRGVGLNSPYDIIGQGILLNGYDLNYRSRHEVDPNPLFIGMPPAEVEQACKDARKCLQELQANDVTSVPLSVADTNKFAQAAERLLHPWCGLMATFDLHVKPVELLLLAGQDLEKDGTRNFGTSRKRLSTKIYGTMKCHSLTLEKTIPLENKFIN</sequence>
<dbReference type="eggNOG" id="ENOG502R8AX">
    <property type="taxonomic scope" value="Eukaryota"/>
</dbReference>
<organism evidence="2 3">
    <name type="scientific">Pestalotiopsis fici (strain W106-1 / CGMCC3.15140)</name>
    <dbReference type="NCBI Taxonomy" id="1229662"/>
    <lineage>
        <taxon>Eukaryota</taxon>
        <taxon>Fungi</taxon>
        <taxon>Dikarya</taxon>
        <taxon>Ascomycota</taxon>
        <taxon>Pezizomycotina</taxon>
        <taxon>Sordariomycetes</taxon>
        <taxon>Xylariomycetidae</taxon>
        <taxon>Amphisphaeriales</taxon>
        <taxon>Sporocadaceae</taxon>
        <taxon>Pestalotiopsis</taxon>
    </lineage>
</organism>
<dbReference type="EMBL" id="KI912112">
    <property type="protein sequence ID" value="ETS81709.1"/>
    <property type="molecule type" value="Genomic_DNA"/>
</dbReference>
<evidence type="ECO:0000259" key="1">
    <source>
        <dbReference type="Pfam" id="PF06985"/>
    </source>
</evidence>
<dbReference type="AlphaFoldDB" id="W3X6P4"/>
<dbReference type="Proteomes" id="UP000030651">
    <property type="component" value="Unassembled WGS sequence"/>
</dbReference>
<dbReference type="InterPro" id="IPR052895">
    <property type="entry name" value="HetReg/Transcr_Mod"/>
</dbReference>
<dbReference type="GeneID" id="19271724"/>
<accession>W3X6P4</accession>
<keyword evidence="3" id="KW-1185">Reference proteome</keyword>
<evidence type="ECO:0000313" key="2">
    <source>
        <dbReference type="EMBL" id="ETS81709.1"/>
    </source>
</evidence>
<evidence type="ECO:0000313" key="3">
    <source>
        <dbReference type="Proteomes" id="UP000030651"/>
    </source>
</evidence>
<feature type="domain" description="Heterokaryon incompatibility" evidence="1">
    <location>
        <begin position="59"/>
        <end position="244"/>
    </location>
</feature>
<dbReference type="KEGG" id="pfy:PFICI_06711"/>
<dbReference type="PANTHER" id="PTHR24148:SF64">
    <property type="entry name" value="HETEROKARYON INCOMPATIBILITY DOMAIN-CONTAINING PROTEIN"/>
    <property type="match status" value="1"/>
</dbReference>
<reference evidence="3" key="1">
    <citation type="journal article" date="2015" name="BMC Genomics">
        <title>Genomic and transcriptomic analysis of the endophytic fungus Pestalotiopsis fici reveals its lifestyle and high potential for synthesis of natural products.</title>
        <authorList>
            <person name="Wang X."/>
            <person name="Zhang X."/>
            <person name="Liu L."/>
            <person name="Xiang M."/>
            <person name="Wang W."/>
            <person name="Sun X."/>
            <person name="Che Y."/>
            <person name="Guo L."/>
            <person name="Liu G."/>
            <person name="Guo L."/>
            <person name="Wang C."/>
            <person name="Yin W.B."/>
            <person name="Stadler M."/>
            <person name="Zhang X."/>
            <person name="Liu X."/>
        </authorList>
    </citation>
    <scope>NUCLEOTIDE SEQUENCE [LARGE SCALE GENOMIC DNA]</scope>
    <source>
        <strain evidence="3">W106-1 / CGMCC3.15140</strain>
    </source>
</reference>
<name>W3X6P4_PESFW</name>
<gene>
    <name evidence="2" type="ORF">PFICI_06711</name>
</gene>
<dbReference type="HOGENOM" id="CLU_027967_0_0_1"/>
<dbReference type="OrthoDB" id="2157530at2759"/>
<dbReference type="InterPro" id="IPR010730">
    <property type="entry name" value="HET"/>
</dbReference>
<dbReference type="OMA" id="VTKNCHY"/>
<dbReference type="PANTHER" id="PTHR24148">
    <property type="entry name" value="ANKYRIN REPEAT DOMAIN-CONTAINING PROTEIN 39 HOMOLOG-RELATED"/>
    <property type="match status" value="1"/>
</dbReference>
<dbReference type="RefSeq" id="XP_007833483.1">
    <property type="nucleotide sequence ID" value="XM_007835292.1"/>
</dbReference>
<proteinExistence type="predicted"/>
<dbReference type="STRING" id="1229662.W3X6P4"/>